<feature type="compositionally biased region" description="Acidic residues" evidence="1">
    <location>
        <begin position="238"/>
        <end position="249"/>
    </location>
</feature>
<dbReference type="Pfam" id="PF05223">
    <property type="entry name" value="MecA_N"/>
    <property type="match status" value="1"/>
</dbReference>
<dbReference type="Proteomes" id="UP000327294">
    <property type="component" value="Chromosome"/>
</dbReference>
<dbReference type="Gene3D" id="3.40.710.10">
    <property type="entry name" value="DD-peptidase/beta-lactamase superfamily"/>
    <property type="match status" value="1"/>
</dbReference>
<feature type="region of interest" description="Disordered" evidence="1">
    <location>
        <begin position="178"/>
        <end position="203"/>
    </location>
</feature>
<feature type="region of interest" description="Disordered" evidence="1">
    <location>
        <begin position="231"/>
        <end position="298"/>
    </location>
</feature>
<feature type="domain" description="NTF2-like N-terminal transpeptidase" evidence="4">
    <location>
        <begin position="71"/>
        <end position="177"/>
    </location>
</feature>
<dbReference type="GO" id="GO:0008658">
    <property type="term" value="F:penicillin binding"/>
    <property type="evidence" value="ECO:0007669"/>
    <property type="project" value="InterPro"/>
</dbReference>
<sequence>MGKRRRVDERKAAKSGRSRRHLVLGGVAVAALGGGAVAVYTVFGAGAAANDGSGDATAVKSGPLSAGEVRTAATAFLTAWQKGTVAKAAAATDDSAAAKTALTGFTKDAHIEDVTLSRGKRSGDDVPFTVKGTVSYKGTQKPLTYKSALTVVRAVKDGEPIVEWRPSVVHPDLAEGDRLVTGEAGTPPVKALDRDGGELTTEKYPSLGSILDGLREKYGKKAGGKAGVELRIVRADPAENEDRDGDGNGDGDGKSSAEPTDPTDSANSTKSTGEKAADKTLLELSEGTPGELRTTLSPSLQALAEEKVAATKRASVVMMRPSTGEILAAANSGSFNVAFQGSLAPGSTMKIVSSALLIDKGLASADKVHPCPKFSSYGGWKFQNDDKFEIKGGTFKASFARSCNTAFVSQAKELDDDSLTKEAQEVFGLGLNNWALGVSSFDGAVPVQSDAPMAASLIGQGGVRMNPLNMASVVATAKTGVFKQPYLVPPSVDDRTLATASRPLSETVRTQLVELLRYTAAAGTAAEAMSGLGPDYGAKTGSAEVDGQKEANGWFTAWKGDLASAGVVQQGGHGSESAGPIVAALLKAGSAG</sequence>
<reference evidence="5 6" key="1">
    <citation type="submission" date="2019-10" db="EMBL/GenBank/DDBJ databases">
        <title>Streptomyces sp. strain GY16 isolated from leaves of Broussonetia papyrifera.</title>
        <authorList>
            <person name="Mo P."/>
        </authorList>
    </citation>
    <scope>NUCLEOTIDE SEQUENCE [LARGE SCALE GENOMIC DNA]</scope>
    <source>
        <strain evidence="5 6">GY16</strain>
    </source>
</reference>
<evidence type="ECO:0000259" key="3">
    <source>
        <dbReference type="Pfam" id="PF00905"/>
    </source>
</evidence>
<feature type="compositionally biased region" description="Polar residues" evidence="1">
    <location>
        <begin position="262"/>
        <end position="271"/>
    </location>
</feature>
<dbReference type="InterPro" id="IPR007887">
    <property type="entry name" value="MecA_N"/>
</dbReference>
<organism evidence="5 6">
    <name type="scientific">Streptomyces phaeolivaceus</name>
    <dbReference type="NCBI Taxonomy" id="2653200"/>
    <lineage>
        <taxon>Bacteria</taxon>
        <taxon>Bacillati</taxon>
        <taxon>Actinomycetota</taxon>
        <taxon>Actinomycetes</taxon>
        <taxon>Kitasatosporales</taxon>
        <taxon>Streptomycetaceae</taxon>
        <taxon>Streptomyces</taxon>
    </lineage>
</organism>
<dbReference type="GO" id="GO:0046677">
    <property type="term" value="P:response to antibiotic"/>
    <property type="evidence" value="ECO:0007669"/>
    <property type="project" value="InterPro"/>
</dbReference>
<keyword evidence="2" id="KW-1133">Transmembrane helix</keyword>
<evidence type="ECO:0000313" key="5">
    <source>
        <dbReference type="EMBL" id="QFQ98016.1"/>
    </source>
</evidence>
<dbReference type="GO" id="GO:0071972">
    <property type="term" value="F:peptidoglycan L,D-transpeptidase activity"/>
    <property type="evidence" value="ECO:0007669"/>
    <property type="project" value="TreeGrafter"/>
</dbReference>
<evidence type="ECO:0000256" key="1">
    <source>
        <dbReference type="SAM" id="MobiDB-lite"/>
    </source>
</evidence>
<dbReference type="EMBL" id="CP045096">
    <property type="protein sequence ID" value="QFQ98016.1"/>
    <property type="molecule type" value="Genomic_DNA"/>
</dbReference>
<dbReference type="InterPro" id="IPR012338">
    <property type="entry name" value="Beta-lactam/transpept-like"/>
</dbReference>
<dbReference type="GO" id="GO:0071555">
    <property type="term" value="P:cell wall organization"/>
    <property type="evidence" value="ECO:0007669"/>
    <property type="project" value="TreeGrafter"/>
</dbReference>
<dbReference type="SUPFAM" id="SSF56601">
    <property type="entry name" value="beta-lactamase/transpeptidase-like"/>
    <property type="match status" value="1"/>
</dbReference>
<dbReference type="PANTHER" id="PTHR30627:SF24">
    <property type="entry name" value="PENICILLIN-BINDING PROTEIN 4B"/>
    <property type="match status" value="1"/>
</dbReference>
<feature type="compositionally biased region" description="Basic and acidic residues" evidence="1">
    <location>
        <begin position="191"/>
        <end position="201"/>
    </location>
</feature>
<dbReference type="Pfam" id="PF00905">
    <property type="entry name" value="Transpeptidase"/>
    <property type="match status" value="1"/>
</dbReference>
<feature type="transmembrane region" description="Helical" evidence="2">
    <location>
        <begin position="21"/>
        <end position="43"/>
    </location>
</feature>
<accession>A0A5P8K4R3</accession>
<dbReference type="AlphaFoldDB" id="A0A5P8K4R3"/>
<feature type="domain" description="Penicillin-binding protein transpeptidase" evidence="3">
    <location>
        <begin position="315"/>
        <end position="586"/>
    </location>
</feature>
<evidence type="ECO:0000259" key="4">
    <source>
        <dbReference type="Pfam" id="PF05223"/>
    </source>
</evidence>
<dbReference type="KEGG" id="sphv:F9278_19385"/>
<dbReference type="InterPro" id="IPR001460">
    <property type="entry name" value="PCN-bd_Tpept"/>
</dbReference>
<dbReference type="InterPro" id="IPR050515">
    <property type="entry name" value="Beta-lactam/transpept"/>
</dbReference>
<dbReference type="PANTHER" id="PTHR30627">
    <property type="entry name" value="PEPTIDOGLYCAN D,D-TRANSPEPTIDASE"/>
    <property type="match status" value="1"/>
</dbReference>
<protein>
    <submittedName>
        <fullName evidence="5">Penicillin-binding protein</fullName>
    </submittedName>
</protein>
<feature type="compositionally biased region" description="Basic and acidic residues" evidence="1">
    <location>
        <begin position="272"/>
        <end position="281"/>
    </location>
</feature>
<evidence type="ECO:0000313" key="6">
    <source>
        <dbReference type="Proteomes" id="UP000327294"/>
    </source>
</evidence>
<dbReference type="GO" id="GO:0005886">
    <property type="term" value="C:plasma membrane"/>
    <property type="evidence" value="ECO:0007669"/>
    <property type="project" value="TreeGrafter"/>
</dbReference>
<keyword evidence="2" id="KW-0812">Transmembrane</keyword>
<name>A0A5P8K4R3_9ACTN</name>
<gene>
    <name evidence="5" type="ORF">F9278_19385</name>
</gene>
<keyword evidence="6" id="KW-1185">Reference proteome</keyword>
<dbReference type="RefSeq" id="WP_152169487.1">
    <property type="nucleotide sequence ID" value="NZ_CP045096.1"/>
</dbReference>
<keyword evidence="2" id="KW-0472">Membrane</keyword>
<evidence type="ECO:0000256" key="2">
    <source>
        <dbReference type="SAM" id="Phobius"/>
    </source>
</evidence>
<proteinExistence type="predicted"/>